<keyword evidence="6" id="KW-1185">Reference proteome</keyword>
<feature type="region of interest" description="Disordered" evidence="1">
    <location>
        <begin position="1"/>
        <end position="311"/>
    </location>
</feature>
<feature type="compositionally biased region" description="Low complexity" evidence="1">
    <location>
        <begin position="351"/>
        <end position="371"/>
    </location>
</feature>
<feature type="compositionally biased region" description="Polar residues" evidence="1">
    <location>
        <begin position="71"/>
        <end position="97"/>
    </location>
</feature>
<keyword evidence="2" id="KW-1133">Transmembrane helix</keyword>
<feature type="compositionally biased region" description="Low complexity" evidence="1">
    <location>
        <begin position="587"/>
        <end position="608"/>
    </location>
</feature>
<feature type="transmembrane region" description="Helical" evidence="2">
    <location>
        <begin position="548"/>
        <end position="575"/>
    </location>
</feature>
<feature type="compositionally biased region" description="Polar residues" evidence="1">
    <location>
        <begin position="781"/>
        <end position="794"/>
    </location>
</feature>
<proteinExistence type="predicted"/>
<feature type="region of interest" description="Disordered" evidence="1">
    <location>
        <begin position="349"/>
        <end position="371"/>
    </location>
</feature>
<feature type="region of interest" description="Disordered" evidence="1">
    <location>
        <begin position="580"/>
        <end position="614"/>
    </location>
</feature>
<reference evidence="5" key="1">
    <citation type="journal article" date="2020" name="Stud. Mycol.">
        <title>101 Dothideomycetes genomes: a test case for predicting lifestyles and emergence of pathogens.</title>
        <authorList>
            <person name="Haridas S."/>
            <person name="Albert R."/>
            <person name="Binder M."/>
            <person name="Bloem J."/>
            <person name="Labutti K."/>
            <person name="Salamov A."/>
            <person name="Andreopoulos B."/>
            <person name="Baker S."/>
            <person name="Barry K."/>
            <person name="Bills G."/>
            <person name="Bluhm B."/>
            <person name="Cannon C."/>
            <person name="Castanera R."/>
            <person name="Culley D."/>
            <person name="Daum C."/>
            <person name="Ezra D."/>
            <person name="Gonzalez J."/>
            <person name="Henrissat B."/>
            <person name="Kuo A."/>
            <person name="Liang C."/>
            <person name="Lipzen A."/>
            <person name="Lutzoni F."/>
            <person name="Magnuson J."/>
            <person name="Mondo S."/>
            <person name="Nolan M."/>
            <person name="Ohm R."/>
            <person name="Pangilinan J."/>
            <person name="Park H.-J."/>
            <person name="Ramirez L."/>
            <person name="Alfaro M."/>
            <person name="Sun H."/>
            <person name="Tritt A."/>
            <person name="Yoshinaga Y."/>
            <person name="Zwiers L.-H."/>
            <person name="Turgeon B."/>
            <person name="Goodwin S."/>
            <person name="Spatafora J."/>
            <person name="Crous P."/>
            <person name="Grigoriev I."/>
        </authorList>
    </citation>
    <scope>NUCLEOTIDE SEQUENCE</scope>
    <source>
        <strain evidence="5">CBS 113818</strain>
    </source>
</reference>
<accession>A0A6A6ZRG7</accession>
<dbReference type="EMBL" id="MU006232">
    <property type="protein sequence ID" value="KAF2823373.1"/>
    <property type="molecule type" value="Genomic_DNA"/>
</dbReference>
<feature type="compositionally biased region" description="Low complexity" evidence="1">
    <location>
        <begin position="172"/>
        <end position="189"/>
    </location>
</feature>
<feature type="compositionally biased region" description="Polar residues" evidence="1">
    <location>
        <begin position="503"/>
        <end position="513"/>
    </location>
</feature>
<protein>
    <recommendedName>
        <fullName evidence="3 4">EGF-like domain-containing protein</fullName>
    </recommendedName>
</protein>
<dbReference type="PANTHER" id="PTHR17178">
    <property type="entry name" value="SECRETORY GRANULE PROTEOGLYCAN CORE PROTEIN"/>
    <property type="match status" value="1"/>
</dbReference>
<feature type="compositionally biased region" description="Polar residues" evidence="1">
    <location>
        <begin position="54"/>
        <end position="64"/>
    </location>
</feature>
<evidence type="ECO:0000259" key="4">
    <source>
        <dbReference type="PROSITE" id="PS01186"/>
    </source>
</evidence>
<evidence type="ECO:0000259" key="3">
    <source>
        <dbReference type="PROSITE" id="PS00022"/>
    </source>
</evidence>
<dbReference type="PANTHER" id="PTHR17178:SF0">
    <property type="entry name" value="SERGLYCIN"/>
    <property type="match status" value="1"/>
</dbReference>
<dbReference type="PROSITE" id="PS01186">
    <property type="entry name" value="EGF_2"/>
    <property type="match status" value="1"/>
</dbReference>
<organism evidence="5 6">
    <name type="scientific">Ophiobolus disseminans</name>
    <dbReference type="NCBI Taxonomy" id="1469910"/>
    <lineage>
        <taxon>Eukaryota</taxon>
        <taxon>Fungi</taxon>
        <taxon>Dikarya</taxon>
        <taxon>Ascomycota</taxon>
        <taxon>Pezizomycotina</taxon>
        <taxon>Dothideomycetes</taxon>
        <taxon>Pleosporomycetidae</taxon>
        <taxon>Pleosporales</taxon>
        <taxon>Pleosporineae</taxon>
        <taxon>Phaeosphaeriaceae</taxon>
        <taxon>Ophiobolus</taxon>
    </lineage>
</organism>
<keyword evidence="2" id="KW-0472">Membrane</keyword>
<dbReference type="PROSITE" id="PS00022">
    <property type="entry name" value="EGF_1"/>
    <property type="match status" value="1"/>
</dbReference>
<feature type="domain" description="EGF-like" evidence="3 4">
    <location>
        <begin position="644"/>
        <end position="655"/>
    </location>
</feature>
<keyword evidence="2" id="KW-0812">Transmembrane</keyword>
<feature type="compositionally biased region" description="Low complexity" evidence="1">
    <location>
        <begin position="27"/>
        <end position="41"/>
    </location>
</feature>
<gene>
    <name evidence="5" type="ORF">CC86DRAFT_409288</name>
</gene>
<evidence type="ECO:0000313" key="5">
    <source>
        <dbReference type="EMBL" id="KAF2823373.1"/>
    </source>
</evidence>
<feature type="region of interest" description="Disordered" evidence="1">
    <location>
        <begin position="490"/>
        <end position="540"/>
    </location>
</feature>
<evidence type="ECO:0000313" key="6">
    <source>
        <dbReference type="Proteomes" id="UP000799424"/>
    </source>
</evidence>
<evidence type="ECO:0000256" key="2">
    <source>
        <dbReference type="SAM" id="Phobius"/>
    </source>
</evidence>
<feature type="region of interest" description="Disordered" evidence="1">
    <location>
        <begin position="766"/>
        <end position="794"/>
    </location>
</feature>
<name>A0A6A6ZRG7_9PLEO</name>
<evidence type="ECO:0000256" key="1">
    <source>
        <dbReference type="SAM" id="MobiDB-lite"/>
    </source>
</evidence>
<dbReference type="Proteomes" id="UP000799424">
    <property type="component" value="Unassembled WGS sequence"/>
</dbReference>
<dbReference type="OrthoDB" id="283575at2759"/>
<dbReference type="AlphaFoldDB" id="A0A6A6ZRG7"/>
<sequence length="876" mass="92881">MSNDQSGRPYGAPGLEDDEEARKGSVRAARQRLQAAQMRTQLPDTSKIIGLPQRPNQLVSQFSTRNRDEQQPSSTGRSDVTDSPQWPLPNNASTASEYSPMVPPRSPKRLQPPSQQQTIGPIAEDFPVPQLSSDYVQPISPGYLQPRSPDYPQSYHGDEMFSPMSLQSSRPVTTSSVLSEASSLGSIPDFPIPEPPMPSIQQTRRMPSLGPPPSSRRGPSSYYTQMSYVSPIAEESDTRSDGRLRSRHGSFASSNVFPTHNDDFYQNDDLLSDDDSTITSDRGTISPTDQDDRRGLVQQSPALVRQASLGRRTKPSLMTIKSVDSLGDRKGAGKNKAASTIAVAGAGGAALGSRAAAPGKDSTSTRSSSLRTENAIPDITYSSSESLNSLRNIQKLAATTYGSSQPLQQETRPATLAERAGMRRPPKLDMDAVRDAEARGSLTSLPELIRRATRLAANLDRGKTASRLGIDFWEAGGAERKDMRQSGLSDMLAAFPPPGQDTPLRSGTPNNRMSKWPSAGGNSRLGATGSSMSNEKPRGRRRCCGMPLWTFVTLMIVLLFVIAAAVVIPVVLVVIPNQNKSNNNAAQTGQGNSGNDNGNGSSNTMSGMPAPTLAPGNGNSQCDGVITCQNGGISILNSDQTCNCVCINGFTGSTCTNNDATGCTTTSVAGAANNATVGTAISRLLGSGADASNIPLSSTRVLSLFSELSLSCPAQNALITFNGLASRSDERFLHSINLRHALEPSRSLPVLHHPHPAHGPELKVKRQAIGGPGRPGESKAAQPSATPTLPVSSNPQALDFARMSVLFALQESGKLDTAAKAQESIQSFLTSNRNGNAGSNSINMGPFKLNLVELTITLNNGTIIRASSPPQSSSTP</sequence>
<dbReference type="InterPro" id="IPR000742">
    <property type="entry name" value="EGF"/>
</dbReference>